<accession>A0A0K1S6E2</accession>
<dbReference type="EMBL" id="CP011339">
    <property type="protein sequence ID" value="AKV69712.1"/>
    <property type="molecule type" value="Genomic_DNA"/>
</dbReference>
<evidence type="ECO:0000313" key="1">
    <source>
        <dbReference type="EMBL" id="AKV69712.1"/>
    </source>
</evidence>
<dbReference type="AlphaFoldDB" id="A0A0K1S6E2"/>
<sequence>MRIIPIPSIYPIAISSTTISIITIRVERGNPTQGGRLQ</sequence>
<evidence type="ECO:0000313" key="2">
    <source>
        <dbReference type="Proteomes" id="UP000068167"/>
    </source>
</evidence>
<keyword evidence="2" id="KW-1185">Reference proteome</keyword>
<gene>
    <name evidence="1" type="ORF">VL20_4827</name>
</gene>
<protein>
    <submittedName>
        <fullName evidence="1">Uncharacterized protein</fullName>
    </submittedName>
</protein>
<dbReference type="PATRIC" id="fig|1638788.3.peg.4869"/>
<organism evidence="1 2">
    <name type="scientific">Microcystis panniformis FACHB-1757</name>
    <dbReference type="NCBI Taxonomy" id="1638788"/>
    <lineage>
        <taxon>Bacteria</taxon>
        <taxon>Bacillati</taxon>
        <taxon>Cyanobacteriota</taxon>
        <taxon>Cyanophyceae</taxon>
        <taxon>Oscillatoriophycideae</taxon>
        <taxon>Chroococcales</taxon>
        <taxon>Microcystaceae</taxon>
        <taxon>Microcystis</taxon>
    </lineage>
</organism>
<reference evidence="1 2" key="1">
    <citation type="journal article" date="2016" name="Stand. Genomic Sci.">
        <title>Complete genome sequence and genomic characterization of Microcystis panniformis FACHB 1757 by third-generation sequencing.</title>
        <authorList>
            <person name="Zhang J.Y."/>
            <person name="Guan R."/>
            <person name="Zhang H.J."/>
            <person name="Li H."/>
            <person name="Xiao P."/>
            <person name="Yu G.L."/>
            <person name="Du L."/>
            <person name="Cao D.M."/>
            <person name="Zhu B.C."/>
            <person name="Li R.H."/>
            <person name="Lu Z.H."/>
        </authorList>
    </citation>
    <scope>NUCLEOTIDE SEQUENCE [LARGE SCALE GENOMIC DNA]</scope>
    <source>
        <strain evidence="1 2">FACHB-1757</strain>
    </source>
</reference>
<dbReference type="KEGG" id="mpk:VL20_4827"/>
<name>A0A0K1S6E2_9CHRO</name>
<proteinExistence type="predicted"/>
<dbReference type="Proteomes" id="UP000068167">
    <property type="component" value="Chromosome"/>
</dbReference>